<comment type="caution">
    <text evidence="2">The sequence shown here is derived from an EMBL/GenBank/DDBJ whole genome shotgun (WGS) entry which is preliminary data.</text>
</comment>
<proteinExistence type="predicted"/>
<feature type="signal peptide" evidence="1">
    <location>
        <begin position="1"/>
        <end position="19"/>
    </location>
</feature>
<dbReference type="AlphaFoldDB" id="A0A444HFS4"/>
<evidence type="ECO:0000256" key="1">
    <source>
        <dbReference type="SAM" id="SignalP"/>
    </source>
</evidence>
<dbReference type="OrthoDB" id="1444189at2"/>
<evidence type="ECO:0000313" key="3">
    <source>
        <dbReference type="Proteomes" id="UP000287527"/>
    </source>
</evidence>
<evidence type="ECO:0008006" key="4">
    <source>
        <dbReference type="Google" id="ProtNLM"/>
    </source>
</evidence>
<reference evidence="2 3" key="1">
    <citation type="submission" date="2019-01" db="EMBL/GenBank/DDBJ databases">
        <title>Flavobacterium sp. nov.,isolated from freshwater.</title>
        <authorList>
            <person name="Zhang R."/>
            <person name="Du Z.-J."/>
        </authorList>
    </citation>
    <scope>NUCLEOTIDE SEQUENCE [LARGE SCALE GENOMIC DNA]</scope>
    <source>
        <strain evidence="2 3">1E403</strain>
    </source>
</reference>
<accession>A0A444HFS4</accession>
<gene>
    <name evidence="2" type="ORF">EPI11_02410</name>
</gene>
<organism evidence="2 3">
    <name type="scientific">Flavobacterium cerinum</name>
    <dbReference type="NCBI Taxonomy" id="2502784"/>
    <lineage>
        <taxon>Bacteria</taxon>
        <taxon>Pseudomonadati</taxon>
        <taxon>Bacteroidota</taxon>
        <taxon>Flavobacteriia</taxon>
        <taxon>Flavobacteriales</taxon>
        <taxon>Flavobacteriaceae</taxon>
        <taxon>Flavobacterium</taxon>
    </lineage>
</organism>
<name>A0A444HFS4_9FLAO</name>
<keyword evidence="1" id="KW-0732">Signal</keyword>
<feature type="chain" id="PRO_5019203080" description="DUF4595 domain-containing protein" evidence="1">
    <location>
        <begin position="20"/>
        <end position="256"/>
    </location>
</feature>
<dbReference type="RefSeq" id="WP_128388360.1">
    <property type="nucleotide sequence ID" value="NZ_SBII01000001.1"/>
</dbReference>
<protein>
    <recommendedName>
        <fullName evidence="4">DUF4595 domain-containing protein</fullName>
    </recommendedName>
</protein>
<dbReference type="Proteomes" id="UP000287527">
    <property type="component" value="Unassembled WGS sequence"/>
</dbReference>
<evidence type="ECO:0000313" key="2">
    <source>
        <dbReference type="EMBL" id="RWX03806.1"/>
    </source>
</evidence>
<dbReference type="PROSITE" id="PS51257">
    <property type="entry name" value="PROKAR_LIPOPROTEIN"/>
    <property type="match status" value="1"/>
</dbReference>
<sequence length="256" mass="28454">MKKMLIMAAAALFMISCGSDDSSPVTNNDTVLVKKITETDEDGTLITVLTYNGTKLTEINNNEGLRQVFIYAGDLITEWKTYQGTELITTDTYVYNSANKLVTYTSIDNTEEAYHEKITYVHNADGSIDYKEYNGNTPSSIDQLNMVGKIYADKYTEVVSFGAESITYTVTFTFDGKNNPLKNVTGFDKIAFVNTMESTNHAENITSETSSASNSTSAPKLQTTYVYTYDAKNYPLTVVETDVEDPNTTITTQYAY</sequence>
<dbReference type="EMBL" id="SBII01000001">
    <property type="protein sequence ID" value="RWX03806.1"/>
    <property type="molecule type" value="Genomic_DNA"/>
</dbReference>
<keyword evidence="3" id="KW-1185">Reference proteome</keyword>